<accession>A0A2L0F8X2</accession>
<dbReference type="AlphaFoldDB" id="A0A2L0F8X2"/>
<dbReference type="SUPFAM" id="SSF50998">
    <property type="entry name" value="Quinoprotein alcohol dehydrogenase-like"/>
    <property type="match status" value="1"/>
</dbReference>
<feature type="chain" id="PRO_5015005159" description="Secreted protein" evidence="2">
    <location>
        <begin position="26"/>
        <end position="1013"/>
    </location>
</feature>
<dbReference type="InterPro" id="IPR011047">
    <property type="entry name" value="Quinoprotein_ADH-like_sf"/>
</dbReference>
<sequence>MQMRRMWRRLARLSLVTALSSAATACDDGQSGGGSGQGGTGGGGAGGAESVTGSSGGAGGPGGAGGHGGHGGSGGDGGSGGADGHGGSGADGGSGGGDGGSGGAGSSQACVPFSTTSCYTGPSGTAGIGQCAAGIATCAADGAGFGPCTGEVTPATEACTTPVDEDCDGTAPPCVGGEHVWSRHFGLHPSSQAADIVMHPSGYTLIVGSTRRGVRSDGPGGTSVRTDDDDILFAKLPSVRSTSERSWVRSLGGSAGESATGIALDDEGNALVVGIFDGHLDLPGDAAPLTSSGGTDIFVAKFDHDGLAVWATQLGGAGDDHVSAVAIDADGSPVIAGHFEGTTQLGGEPLVSAGGADAFVAKLDGAGAPVWIARLGGEGDQRATSVAYDAAGDVLLAGRFEGEMELDGVPLASAGGADAFVARLSAAGDPLWIHRFGDAGHDEASAVTVDGAHRVIVTGSFEGAADFGGGPLVSAGGADAFVAQFDAAGLPLYSFRLGDEGEQAGRSLSAGPSETVALGGLFQGSIELGDQVLTSSGVRDVFWAKLDAGGHPLLFGRAGDGGDQRHVEVASATSGAIGLAGSYQGEIALGGKTLMSSVQTAYVAELLASGSLDYTWHFEARGEQHGRDVAVDPSGNVFMLGVFESKAQVGDVPISRASEYSRALLVKLDPSGEPLWHEVLEDHGIYRATNAIAADALGNVILAGSIQGDDAMQVVKLDAGGTLLWRRDFWHLRGVAGLDVLADPAGDIVVLGRTAAAELDFGDGPVRIGGTADSPTDFLLKLSGDGEVLWVKGVDDDGPSRDTRIGVDAAGNVAVTWMKVNREPDLTEPIIDPGDSELVVTKLDPTGNELWRRHIGTSEDYDFIRPLVATVDEAGSMLVYAALSGQFDFGGGPFSGESALIKLDADGQLLWGISPSAEGLTSMAPVGYDGLLFAGRSGSGLRVVELDGAGTERWSKDLDFVGPPLTRASINAVAWDGAGGVLLAGDFQHKIDFGGSALYRAGVNTMFVAKLAR</sequence>
<dbReference type="PANTHER" id="PTHR35580:SF1">
    <property type="entry name" value="PHYTASE-LIKE DOMAIN-CONTAINING PROTEIN"/>
    <property type="match status" value="1"/>
</dbReference>
<proteinExistence type="predicted"/>
<dbReference type="Proteomes" id="UP000238348">
    <property type="component" value="Chromosome"/>
</dbReference>
<feature type="compositionally biased region" description="Gly residues" evidence="1">
    <location>
        <begin position="54"/>
        <end position="105"/>
    </location>
</feature>
<reference evidence="3 4" key="1">
    <citation type="submission" date="2015-09" db="EMBL/GenBank/DDBJ databases">
        <title>Sorangium comparison.</title>
        <authorList>
            <person name="Zaburannyi N."/>
            <person name="Bunk B."/>
            <person name="Overmann J."/>
            <person name="Mueller R."/>
        </authorList>
    </citation>
    <scope>NUCLEOTIDE SEQUENCE [LARGE SCALE GENOMIC DNA]</scope>
    <source>
        <strain evidence="3 4">So ce26</strain>
    </source>
</reference>
<dbReference type="PROSITE" id="PS51257">
    <property type="entry name" value="PROKAR_LIPOPROTEIN"/>
    <property type="match status" value="1"/>
</dbReference>
<organism evidence="3 4">
    <name type="scientific">Sorangium cellulosum</name>
    <name type="common">Polyangium cellulosum</name>
    <dbReference type="NCBI Taxonomy" id="56"/>
    <lineage>
        <taxon>Bacteria</taxon>
        <taxon>Pseudomonadati</taxon>
        <taxon>Myxococcota</taxon>
        <taxon>Polyangia</taxon>
        <taxon>Polyangiales</taxon>
        <taxon>Polyangiaceae</taxon>
        <taxon>Sorangium</taxon>
    </lineage>
</organism>
<dbReference type="InterPro" id="IPR052918">
    <property type="entry name" value="Motility_Chemotaxis_Reg"/>
</dbReference>
<dbReference type="SUPFAM" id="SSF101898">
    <property type="entry name" value="NHL repeat"/>
    <property type="match status" value="1"/>
</dbReference>
<evidence type="ECO:0000256" key="1">
    <source>
        <dbReference type="SAM" id="MobiDB-lite"/>
    </source>
</evidence>
<dbReference type="EMBL" id="CP012673">
    <property type="protein sequence ID" value="AUX48035.1"/>
    <property type="molecule type" value="Genomic_DNA"/>
</dbReference>
<evidence type="ECO:0000313" key="3">
    <source>
        <dbReference type="EMBL" id="AUX48035.1"/>
    </source>
</evidence>
<gene>
    <name evidence="3" type="ORF">SOCE26_095610</name>
</gene>
<feature type="region of interest" description="Disordered" evidence="1">
    <location>
        <begin position="24"/>
        <end position="106"/>
    </location>
</feature>
<evidence type="ECO:0008006" key="5">
    <source>
        <dbReference type="Google" id="ProtNLM"/>
    </source>
</evidence>
<name>A0A2L0F8X2_SORCE</name>
<evidence type="ECO:0000313" key="4">
    <source>
        <dbReference type="Proteomes" id="UP000238348"/>
    </source>
</evidence>
<protein>
    <recommendedName>
        <fullName evidence="5">Secreted protein</fullName>
    </recommendedName>
</protein>
<feature type="compositionally biased region" description="Gly residues" evidence="1">
    <location>
        <begin position="30"/>
        <end position="47"/>
    </location>
</feature>
<keyword evidence="2" id="KW-0732">Signal</keyword>
<feature type="signal peptide" evidence="2">
    <location>
        <begin position="1"/>
        <end position="25"/>
    </location>
</feature>
<dbReference type="PANTHER" id="PTHR35580">
    <property type="entry name" value="CELL SURFACE GLYCOPROTEIN (S-LAYER PROTEIN)-LIKE PROTEIN"/>
    <property type="match status" value="1"/>
</dbReference>
<evidence type="ECO:0000256" key="2">
    <source>
        <dbReference type="SAM" id="SignalP"/>
    </source>
</evidence>